<dbReference type="GO" id="GO:0005886">
    <property type="term" value="C:plasma membrane"/>
    <property type="evidence" value="ECO:0007669"/>
    <property type="project" value="UniProtKB-SubCell"/>
</dbReference>
<dbReference type="InterPro" id="IPR050250">
    <property type="entry name" value="Macrolide_Exporter_MacB"/>
</dbReference>
<evidence type="ECO:0000256" key="4">
    <source>
        <dbReference type="ARBA" id="ARBA00022989"/>
    </source>
</evidence>
<dbReference type="AlphaFoldDB" id="A0A6J6NEM0"/>
<evidence type="ECO:0000256" key="3">
    <source>
        <dbReference type="ARBA" id="ARBA00022692"/>
    </source>
</evidence>
<organism evidence="10">
    <name type="scientific">freshwater metagenome</name>
    <dbReference type="NCBI Taxonomy" id="449393"/>
    <lineage>
        <taxon>unclassified sequences</taxon>
        <taxon>metagenomes</taxon>
        <taxon>ecological metagenomes</taxon>
    </lineage>
</organism>
<dbReference type="InterPro" id="IPR003838">
    <property type="entry name" value="ABC3_permease_C"/>
</dbReference>
<dbReference type="Pfam" id="PF02687">
    <property type="entry name" value="FtsX"/>
    <property type="match status" value="2"/>
</dbReference>
<keyword evidence="4 7" id="KW-1133">Transmembrane helix</keyword>
<comment type="subcellular location">
    <subcellularLocation>
        <location evidence="1">Cell membrane</location>
        <topology evidence="1">Multi-pass membrane protein</topology>
    </subcellularLocation>
</comment>
<feature type="transmembrane region" description="Helical" evidence="7">
    <location>
        <begin position="264"/>
        <end position="288"/>
    </location>
</feature>
<dbReference type="EMBL" id="CAEZXM010000059">
    <property type="protein sequence ID" value="CAB4685020.1"/>
    <property type="molecule type" value="Genomic_DNA"/>
</dbReference>
<evidence type="ECO:0000256" key="1">
    <source>
        <dbReference type="ARBA" id="ARBA00004651"/>
    </source>
</evidence>
<evidence type="ECO:0000313" key="10">
    <source>
        <dbReference type="EMBL" id="CAB4685020.1"/>
    </source>
</evidence>
<dbReference type="PANTHER" id="PTHR30572:SF4">
    <property type="entry name" value="ABC TRANSPORTER PERMEASE YTRF"/>
    <property type="match status" value="1"/>
</dbReference>
<evidence type="ECO:0000256" key="5">
    <source>
        <dbReference type="ARBA" id="ARBA00023136"/>
    </source>
</evidence>
<keyword evidence="5 7" id="KW-0472">Membrane</keyword>
<feature type="transmembrane region" description="Helical" evidence="7">
    <location>
        <begin position="720"/>
        <end position="745"/>
    </location>
</feature>
<evidence type="ECO:0000256" key="7">
    <source>
        <dbReference type="SAM" id="Phobius"/>
    </source>
</evidence>
<dbReference type="InterPro" id="IPR025857">
    <property type="entry name" value="MacB_PCD"/>
</dbReference>
<keyword evidence="3 7" id="KW-0812">Transmembrane</keyword>
<feature type="transmembrane region" description="Helical" evidence="7">
    <location>
        <begin position="813"/>
        <end position="832"/>
    </location>
</feature>
<feature type="transmembrane region" description="Helical" evidence="7">
    <location>
        <begin position="365"/>
        <end position="385"/>
    </location>
</feature>
<accession>A0A6J6NEM0</accession>
<protein>
    <submittedName>
        <fullName evidence="10">Unannotated protein</fullName>
    </submittedName>
</protein>
<dbReference type="GO" id="GO:0022857">
    <property type="term" value="F:transmembrane transporter activity"/>
    <property type="evidence" value="ECO:0007669"/>
    <property type="project" value="TreeGrafter"/>
</dbReference>
<keyword evidence="2" id="KW-1003">Cell membrane</keyword>
<feature type="transmembrane region" description="Helical" evidence="7">
    <location>
        <begin position="435"/>
        <end position="455"/>
    </location>
</feature>
<evidence type="ECO:0000259" key="8">
    <source>
        <dbReference type="Pfam" id="PF02687"/>
    </source>
</evidence>
<feature type="domain" description="MacB-like periplasmic core" evidence="9">
    <location>
        <begin position="488"/>
        <end position="689"/>
    </location>
</feature>
<dbReference type="PANTHER" id="PTHR30572">
    <property type="entry name" value="MEMBRANE COMPONENT OF TRANSPORTER-RELATED"/>
    <property type="match status" value="1"/>
</dbReference>
<evidence type="ECO:0000259" key="9">
    <source>
        <dbReference type="Pfam" id="PF12704"/>
    </source>
</evidence>
<reference evidence="10" key="1">
    <citation type="submission" date="2020-05" db="EMBL/GenBank/DDBJ databases">
        <authorList>
            <person name="Chiriac C."/>
            <person name="Salcher M."/>
            <person name="Ghai R."/>
            <person name="Kavagutti S V."/>
        </authorList>
    </citation>
    <scope>NUCLEOTIDE SEQUENCE</scope>
</reference>
<dbReference type="PROSITE" id="PS51257">
    <property type="entry name" value="PROKAR_LIPOPROTEIN"/>
    <property type="match status" value="1"/>
</dbReference>
<comment type="similarity">
    <text evidence="6">Belongs to the ABC-4 integral membrane protein family.</text>
</comment>
<gene>
    <name evidence="10" type="ORF">UFOPK2366_00440</name>
</gene>
<sequence>MFRIALKNVLARKGRLLLTALAVIASCAFLSGVFVFSDTINASINRMFSMAYEKTDAFVRSSNVIEGDFGADTRARLSDTMVAKVAGVPGVSEAVGDIQGFARIATAAGKPLGIDGPPKYGGVLTDSPSTPWKIAEGKVPQGATEVAIDRRSAKEGKIKVGDSVTITAKTGAQPFTVVAIVTFGSQDTSGGATWALFDLNTAEEFVVGEPGKIDSVIVRGDGSVSDTQLKANIAKALEGETVQVLTGAEITAETQNAVAKFFNLFSTVLTIFAAIALLVGSFVIFNVFRITSAQRKQESALMRAIGASRGQVVRSLFVEAGVVGIVGAVLGFLGGIVLASLILSLLAAVGSGPSDTKLTISPTSFVITFIVGFLVTILCATLPAIRAGRVPPLAALRDVSIDRSGLSRRRIIAGAILMIVAVIGTVLGLNSSAVWLAPGVGALFAALIALGPIAVGPTTRLLQRPLSALRGVTGEIAVRNAARSPERTALTAAALGIGLALLVAVATLGSSLQGSIRQTIGEQFTGNFAISTGDGQGFGGLPTTLTDQLNELPEVSDAAGLGIAQIRVVEKGTPKARGVITLDPKHVVGLFNFEFTQGGWDALNNTTILVSKDKADRDGLTVGSELSVSFLDDSTQTIKVAGIFDNKTFGNFIVDRALFDGRGVSLFDVQIFALTKAGVSEANAAAAIKVVTDKYPTAKLQSRGEFVQAQVDQVSGILNFVYALLLMSVFIAVLGIVLTLLLAVFERRRELGLMRAIGMTRGQVRGSIRWEAIVTAVLGALMGTGLGVALGWIVVRALKPQGFTVFSVSPGSILSFAIAAVIFAIVAAWWPARKAAKSDILAAISTT</sequence>
<feature type="transmembrane region" description="Helical" evidence="7">
    <location>
        <begin position="316"/>
        <end position="345"/>
    </location>
</feature>
<feature type="transmembrane region" description="Helical" evidence="7">
    <location>
        <begin position="489"/>
        <end position="509"/>
    </location>
</feature>
<feature type="domain" description="ABC3 transporter permease C-terminal" evidence="8">
    <location>
        <begin position="271"/>
        <end position="392"/>
    </location>
</feature>
<feature type="domain" description="MacB-like periplasmic core" evidence="9">
    <location>
        <begin position="17"/>
        <end position="235"/>
    </location>
</feature>
<dbReference type="Pfam" id="PF12704">
    <property type="entry name" value="MacB_PCD"/>
    <property type="match status" value="2"/>
</dbReference>
<proteinExistence type="inferred from homology"/>
<evidence type="ECO:0000256" key="2">
    <source>
        <dbReference type="ARBA" id="ARBA00022475"/>
    </source>
</evidence>
<feature type="domain" description="ABC3 transporter permease C-terminal" evidence="8">
    <location>
        <begin position="723"/>
        <end position="839"/>
    </location>
</feature>
<name>A0A6J6NEM0_9ZZZZ</name>
<feature type="transmembrane region" description="Helical" evidence="7">
    <location>
        <begin position="770"/>
        <end position="793"/>
    </location>
</feature>
<evidence type="ECO:0000256" key="6">
    <source>
        <dbReference type="ARBA" id="ARBA00038076"/>
    </source>
</evidence>
<feature type="transmembrane region" description="Helical" evidence="7">
    <location>
        <begin position="411"/>
        <end position="429"/>
    </location>
</feature>